<name>A0A0G4HYF3_9ALVE</name>
<dbReference type="EMBL" id="CDMZ01004376">
    <property type="protein sequence ID" value="CEM49554.1"/>
    <property type="molecule type" value="Genomic_DNA"/>
</dbReference>
<dbReference type="AlphaFoldDB" id="A0A0G4HYF3"/>
<sequence length="119" mass="13502">MREVFLLLLLFFCTASGFLLRPLDLRSARMSVVTLYASGDDKRLNPKATQDAVKAAVLTGIMKGIMEADEKGYSKWDIEEGMLNMVKDKEGTRKRINEAIERAFKEAKEQKRKKDEGLS</sequence>
<feature type="chain" id="PRO_5005191993" evidence="1">
    <location>
        <begin position="18"/>
        <end position="119"/>
    </location>
</feature>
<proteinExistence type="predicted"/>
<dbReference type="VEuPathDB" id="CryptoDB:Cvel_9472"/>
<protein>
    <submittedName>
        <fullName evidence="2">Uncharacterized protein</fullName>
    </submittedName>
</protein>
<organism evidence="2">
    <name type="scientific">Chromera velia CCMP2878</name>
    <dbReference type="NCBI Taxonomy" id="1169474"/>
    <lineage>
        <taxon>Eukaryota</taxon>
        <taxon>Sar</taxon>
        <taxon>Alveolata</taxon>
        <taxon>Colpodellida</taxon>
        <taxon>Chromeraceae</taxon>
        <taxon>Chromera</taxon>
    </lineage>
</organism>
<keyword evidence="1" id="KW-0732">Signal</keyword>
<reference evidence="2" key="1">
    <citation type="submission" date="2014-11" db="EMBL/GenBank/DDBJ databases">
        <authorList>
            <person name="Otto D Thomas"/>
            <person name="Naeem Raeece"/>
        </authorList>
    </citation>
    <scope>NUCLEOTIDE SEQUENCE</scope>
</reference>
<feature type="signal peptide" evidence="1">
    <location>
        <begin position="1"/>
        <end position="17"/>
    </location>
</feature>
<evidence type="ECO:0000256" key="1">
    <source>
        <dbReference type="SAM" id="SignalP"/>
    </source>
</evidence>
<evidence type="ECO:0000313" key="2">
    <source>
        <dbReference type="EMBL" id="CEM49554.1"/>
    </source>
</evidence>
<gene>
    <name evidence="2" type="ORF">Cvel_9472</name>
</gene>
<accession>A0A0G4HYF3</accession>